<evidence type="ECO:0000313" key="1">
    <source>
        <dbReference type="EMBL" id="ERM96070.1"/>
    </source>
</evidence>
<dbReference type="AlphaFoldDB" id="W1NLG9"/>
<dbReference type="Gramene" id="ERM96070">
    <property type="protein sequence ID" value="ERM96070"/>
    <property type="gene ID" value="AMTR_s00129p00115560"/>
</dbReference>
<reference evidence="2" key="1">
    <citation type="journal article" date="2013" name="Science">
        <title>The Amborella genome and the evolution of flowering plants.</title>
        <authorList>
            <consortium name="Amborella Genome Project"/>
        </authorList>
    </citation>
    <scope>NUCLEOTIDE SEQUENCE [LARGE SCALE GENOMIC DNA]</scope>
</reference>
<dbReference type="HOGENOM" id="CLU_1799060_0_0_1"/>
<dbReference type="EMBL" id="KI397331">
    <property type="protein sequence ID" value="ERM96070.1"/>
    <property type="molecule type" value="Genomic_DNA"/>
</dbReference>
<name>W1NLG9_AMBTC</name>
<sequence length="144" mass="14815">MDGDGLVDDRGDMVDGSGDVVEGGGDVMAGGGGMVVVDDVGYQMKMSGEPEEQICLDTLDNLLLEGFLLCHSSKRDARTTGNIAQNEMPKQQENISMGRMNNIGVDGSSSSGVGGGVGPGIVPIIGLKLGFGMIRWVAVNLPAS</sequence>
<accession>W1NLG9</accession>
<proteinExistence type="predicted"/>
<dbReference type="Proteomes" id="UP000017836">
    <property type="component" value="Unassembled WGS sequence"/>
</dbReference>
<keyword evidence="2" id="KW-1185">Reference proteome</keyword>
<evidence type="ECO:0000313" key="2">
    <source>
        <dbReference type="Proteomes" id="UP000017836"/>
    </source>
</evidence>
<gene>
    <name evidence="1" type="ORF">AMTR_s00129p00115560</name>
</gene>
<organism evidence="1 2">
    <name type="scientific">Amborella trichopoda</name>
    <dbReference type="NCBI Taxonomy" id="13333"/>
    <lineage>
        <taxon>Eukaryota</taxon>
        <taxon>Viridiplantae</taxon>
        <taxon>Streptophyta</taxon>
        <taxon>Embryophyta</taxon>
        <taxon>Tracheophyta</taxon>
        <taxon>Spermatophyta</taxon>
        <taxon>Magnoliopsida</taxon>
        <taxon>Amborellales</taxon>
        <taxon>Amborellaceae</taxon>
        <taxon>Amborella</taxon>
    </lineage>
</organism>
<protein>
    <submittedName>
        <fullName evidence="1">Uncharacterized protein</fullName>
    </submittedName>
</protein>